<evidence type="ECO:0000313" key="3">
    <source>
        <dbReference type="Proteomes" id="UP001600888"/>
    </source>
</evidence>
<dbReference type="Proteomes" id="UP001600888">
    <property type="component" value="Unassembled WGS sequence"/>
</dbReference>
<comment type="caution">
    <text evidence="2">The sequence shown here is derived from an EMBL/GenBank/DDBJ whole genome shotgun (WGS) entry which is preliminary data.</text>
</comment>
<sequence>MAQPDGARTRSLKKVVSEKLRSLQSGDTEDADVEEYMERTVEILRGMFRIDPLKRYHSHKVLKKMEEVNEKYVMSRQKPGDQVSQKIRDYSPRDFREVGWQDGGEIRSFLEMPDQLKLEIEKSYIIPDYLYRQPEGRFVCTVFSGDETDEILSFSFASRDDAHRFQHALTRRKVEWESEIGNVERVTLYIKPKKQDFEMTRNAKLQLWSCWKDGICDNDFNSTRHLSPPDRLQSLKQMLVIFEDSGPFLIITFNNGQKQFLDHVQTVAIKAFRNFKECELYRPPDKFPCIEQLSVNTYIRQLGCIAPAVPLDQFKFDSRPWRLAADLRRRPSVITFSRQGKADLNRVCEVARFYGEYPG</sequence>
<reference evidence="2 3" key="1">
    <citation type="submission" date="2024-03" db="EMBL/GenBank/DDBJ databases">
        <title>A high-quality draft genome sequence of Diaporthe vaccinii, a causative agent of upright dieback and viscid rot disease in cranberry plants.</title>
        <authorList>
            <person name="Sarrasin M."/>
            <person name="Lang B.F."/>
            <person name="Burger G."/>
        </authorList>
    </citation>
    <scope>NUCLEOTIDE SEQUENCE [LARGE SCALE GENOMIC DNA]</scope>
    <source>
        <strain evidence="2 3">IS7</strain>
    </source>
</reference>
<protein>
    <submittedName>
        <fullName evidence="2">Uncharacterized protein</fullName>
    </submittedName>
</protein>
<organism evidence="2 3">
    <name type="scientific">Diaporthe vaccinii</name>
    <dbReference type="NCBI Taxonomy" id="105482"/>
    <lineage>
        <taxon>Eukaryota</taxon>
        <taxon>Fungi</taxon>
        <taxon>Dikarya</taxon>
        <taxon>Ascomycota</taxon>
        <taxon>Pezizomycotina</taxon>
        <taxon>Sordariomycetes</taxon>
        <taxon>Sordariomycetidae</taxon>
        <taxon>Diaporthales</taxon>
        <taxon>Diaporthaceae</taxon>
        <taxon>Diaporthe</taxon>
        <taxon>Diaporthe eres species complex</taxon>
    </lineage>
</organism>
<feature type="region of interest" description="Disordered" evidence="1">
    <location>
        <begin position="1"/>
        <end position="31"/>
    </location>
</feature>
<evidence type="ECO:0000313" key="2">
    <source>
        <dbReference type="EMBL" id="KAL2274873.1"/>
    </source>
</evidence>
<dbReference type="EMBL" id="JBAWTH010000147">
    <property type="protein sequence ID" value="KAL2274873.1"/>
    <property type="molecule type" value="Genomic_DNA"/>
</dbReference>
<gene>
    <name evidence="2" type="ORF">FJTKL_02695</name>
</gene>
<accession>A0ABR4DXH6</accession>
<proteinExistence type="predicted"/>
<name>A0ABR4DXH6_9PEZI</name>
<keyword evidence="3" id="KW-1185">Reference proteome</keyword>
<evidence type="ECO:0000256" key="1">
    <source>
        <dbReference type="SAM" id="MobiDB-lite"/>
    </source>
</evidence>